<organism evidence="1 2">
    <name type="scientific">Linderina macrospora</name>
    <dbReference type="NCBI Taxonomy" id="4868"/>
    <lineage>
        <taxon>Eukaryota</taxon>
        <taxon>Fungi</taxon>
        <taxon>Fungi incertae sedis</taxon>
        <taxon>Zoopagomycota</taxon>
        <taxon>Kickxellomycotina</taxon>
        <taxon>Kickxellomycetes</taxon>
        <taxon>Kickxellales</taxon>
        <taxon>Kickxellaceae</taxon>
        <taxon>Linderina</taxon>
    </lineage>
</organism>
<evidence type="ECO:0000313" key="2">
    <source>
        <dbReference type="Proteomes" id="UP001150603"/>
    </source>
</evidence>
<proteinExistence type="predicted"/>
<accession>A0ACC1J8K0</accession>
<dbReference type="Proteomes" id="UP001150603">
    <property type="component" value="Unassembled WGS sequence"/>
</dbReference>
<keyword evidence="2" id="KW-1185">Reference proteome</keyword>
<dbReference type="EMBL" id="JANBPW010002167">
    <property type="protein sequence ID" value="KAJ1941763.1"/>
    <property type="molecule type" value="Genomic_DNA"/>
</dbReference>
<gene>
    <name evidence="1" type="ORF">FBU59_003404</name>
</gene>
<sequence>MAGFLSGLLGRAPAAAATESPDTTNYDTTPCFRAPTTLTSLDTLPPPTASEQTALDAIKSQRTSLLADLPEEPADGRARFNADKWLTEQRMILYLRANKGNGELAAKKLRATLEWRCTYRPHAITPEDMELEGSVGKQYLNGFDNQGHPILYMFPHRQNTKDAGEQLRWVVFTMEQAIRAMPDGVTKIAIVIDVSKYSMSQSVPLSTAREFLNILEAHYPERLYKAFVLSPPTMFVMFYHIVAPFIDPVTKSKIAFVNLAGKKQADGKDGPWVNIGDFIDRSRLQRDAGGEWDFKFDREQYWPVLVKEYEDFVAAECRP</sequence>
<protein>
    <submittedName>
        <fullName evidence="1">Uncharacterized protein</fullName>
    </submittedName>
</protein>
<evidence type="ECO:0000313" key="1">
    <source>
        <dbReference type="EMBL" id="KAJ1941763.1"/>
    </source>
</evidence>
<comment type="caution">
    <text evidence="1">The sequence shown here is derived from an EMBL/GenBank/DDBJ whole genome shotgun (WGS) entry which is preliminary data.</text>
</comment>
<reference evidence="1" key="1">
    <citation type="submission" date="2022-07" db="EMBL/GenBank/DDBJ databases">
        <title>Phylogenomic reconstructions and comparative analyses of Kickxellomycotina fungi.</title>
        <authorList>
            <person name="Reynolds N.K."/>
            <person name="Stajich J.E."/>
            <person name="Barry K."/>
            <person name="Grigoriev I.V."/>
            <person name="Crous P."/>
            <person name="Smith M.E."/>
        </authorList>
    </citation>
    <scope>NUCLEOTIDE SEQUENCE</scope>
    <source>
        <strain evidence="1">NRRL 5244</strain>
    </source>
</reference>
<name>A0ACC1J8K0_9FUNG</name>